<dbReference type="EMBL" id="JAABOO010000003">
    <property type="protein sequence ID" value="NER14389.1"/>
    <property type="molecule type" value="Genomic_DNA"/>
</dbReference>
<sequence>MKTHRINNKKLDKILAEKKREKEISEALKKHNKRKKVPFVDLVEDLYKNGDANNYKEYLIAQLIAPFFKKASKNKYAQKRNIFKKILIHMYEQKCFKLLMDKTNILILFNISWHHHSFIRPFEEWIRKSHNDDRQIISLLNHCFVTYYPPEFIYYVWGKDNYEYMQWFIDISRGVSVRSLSGIPIGLTKKIACEFLKAPTSYTVEMALRRAQCLSMGGNERLAQYIAFSRLSRNDFEQESFWEQVIRFFVRQNMFDYQKLDELFDYLNHMINQNENYTIKGRTLASLSRQSDTWHEEVYGHTKLKKVLRWERSNINSFSVTEGKNEDAKAFYIYELVDSRELMIEGRKMNHCVLTYANSCRGKRSAIFTLRKKEVLSFEAILATIEVDLYTRTIVQAKAKFNRKIHSKAFEIMEKWASQEALGISKWL</sequence>
<protein>
    <recommendedName>
        <fullName evidence="3">PcfJ-like protein</fullName>
    </recommendedName>
</protein>
<dbReference type="InterPro" id="IPR025586">
    <property type="entry name" value="PcfJ"/>
</dbReference>
<name>A0A6P0URI1_9FLAO</name>
<dbReference type="Proteomes" id="UP000468581">
    <property type="component" value="Unassembled WGS sequence"/>
</dbReference>
<evidence type="ECO:0000313" key="2">
    <source>
        <dbReference type="Proteomes" id="UP000468581"/>
    </source>
</evidence>
<dbReference type="AlphaFoldDB" id="A0A6P0URI1"/>
<reference evidence="1 2" key="1">
    <citation type="submission" date="2020-01" db="EMBL/GenBank/DDBJ databases">
        <title>Leptobacterium flavescens.</title>
        <authorList>
            <person name="Wang G."/>
        </authorList>
    </citation>
    <scope>NUCLEOTIDE SEQUENCE [LARGE SCALE GENOMIC DNA]</scope>
    <source>
        <strain evidence="1 2">KCTC 22160</strain>
    </source>
</reference>
<keyword evidence="2" id="KW-1185">Reference proteome</keyword>
<evidence type="ECO:0000313" key="1">
    <source>
        <dbReference type="EMBL" id="NER14389.1"/>
    </source>
</evidence>
<dbReference type="Pfam" id="PF14284">
    <property type="entry name" value="PcfJ"/>
    <property type="match status" value="1"/>
</dbReference>
<dbReference type="RefSeq" id="WP_163607682.1">
    <property type="nucleotide sequence ID" value="NZ_JAABOO010000003.1"/>
</dbReference>
<gene>
    <name evidence="1" type="ORF">GWK08_13125</name>
</gene>
<accession>A0A6P0URI1</accession>
<comment type="caution">
    <text evidence="1">The sequence shown here is derived from an EMBL/GenBank/DDBJ whole genome shotgun (WGS) entry which is preliminary data.</text>
</comment>
<proteinExistence type="predicted"/>
<organism evidence="1 2">
    <name type="scientific">Leptobacterium flavescens</name>
    <dbReference type="NCBI Taxonomy" id="472055"/>
    <lineage>
        <taxon>Bacteria</taxon>
        <taxon>Pseudomonadati</taxon>
        <taxon>Bacteroidota</taxon>
        <taxon>Flavobacteriia</taxon>
        <taxon>Flavobacteriales</taxon>
        <taxon>Flavobacteriaceae</taxon>
        <taxon>Leptobacterium</taxon>
    </lineage>
</organism>
<evidence type="ECO:0008006" key="3">
    <source>
        <dbReference type="Google" id="ProtNLM"/>
    </source>
</evidence>